<dbReference type="InterPro" id="IPR027417">
    <property type="entry name" value="P-loop_NTPase"/>
</dbReference>
<dbReference type="Gene3D" id="3.40.50.300">
    <property type="entry name" value="P-loop containing nucleotide triphosphate hydrolases"/>
    <property type="match status" value="1"/>
</dbReference>
<organism evidence="1">
    <name type="scientific">Methylobacterium bullatum</name>
    <dbReference type="NCBI Taxonomy" id="570505"/>
    <lineage>
        <taxon>Bacteria</taxon>
        <taxon>Pseudomonadati</taxon>
        <taxon>Pseudomonadota</taxon>
        <taxon>Alphaproteobacteria</taxon>
        <taxon>Hyphomicrobiales</taxon>
        <taxon>Methylobacteriaceae</taxon>
        <taxon>Methylobacterium</taxon>
    </lineage>
</organism>
<evidence type="ECO:0000313" key="1">
    <source>
        <dbReference type="EMBL" id="CAA2144292.1"/>
    </source>
</evidence>
<dbReference type="AlphaFoldDB" id="A0A679JUT9"/>
<protein>
    <recommendedName>
        <fullName evidence="2">NACHT domain-containing protein</fullName>
    </recommendedName>
</protein>
<accession>A0A679JUT9</accession>
<name>A0A679JUT9_9HYPH</name>
<reference evidence="1" key="1">
    <citation type="submission" date="2019-12" db="EMBL/GenBank/DDBJ databases">
        <authorList>
            <person name="Cremers G."/>
        </authorList>
    </citation>
    <scope>NUCLEOTIDE SEQUENCE</scope>
    <source>
        <strain evidence="1">Mbul2</strain>
    </source>
</reference>
<dbReference type="EMBL" id="LR743511">
    <property type="protein sequence ID" value="CAA2144292.1"/>
    <property type="molecule type" value="Genomic_DNA"/>
</dbReference>
<dbReference type="SUPFAM" id="SSF52540">
    <property type="entry name" value="P-loop containing nucleoside triphosphate hydrolases"/>
    <property type="match status" value="1"/>
</dbReference>
<proteinExistence type="predicted"/>
<sequence length="1016" mass="113120">MHEPKLVYDLLRCVDLRVITQGDIEAKFQRLDLGTASAVPQQFLATLRDQAGGSGRVRGSFRAATLRQTIAQNFGAHLLEPRDWGLAAYRMAVQELTRVELPARGVSAPVGNIFVWPSAKLLGGSPTGDFEDETPSWDTEKGEANIDLRGFPNDDLARITVVAGPGFGKSTLLQAIARKLIDTPIVPVEIALGGFVHSDQSVVEYLDNQINREFSIRVDWRRMADQGLCCVLFDGLDEVPSSHRAEVIRRIRVFSARFPMVAWMLTLRDPAVLNAPLGGELIELQPFGLREISELVNKYSSSTPGLSWPAFSNALDAYPDIARLAKIPLFLAILLSAWSVGEELPRKRSDLIEKYLGLLFDPDRRKGVREPRMGARALRKIAQSIAFASLEREEIGLSERQALQQIANVTAEAPDAVLGQLAGVGVLRRRVDGRLQFPYPIVQEYLAAVHLVDEHPVAIAERITDVVKRPWAQVMQFALELLDDPTMHIRQMLQAPDDAFSTNLRLVGRCVVNGARITPELKEEIVVRLADLWGRAGWSIRERVGRLMVDGLARPVHHEIRRRLGWSWVVQSGGDEIVVREDDPLLTLEVVDRLLEDGLRTFMPTRDLAPALQKVAAEVALRVTARTYHHGATEDELFGLTDFLEQIRLAPEDTHLLSKLAEDTGLPLFLRLKASVAMSAPPSEDVLRAARVALDSDNWRNRSACIQVFARATDTVAEVGAVLADDGFSKTGKDYLLGAMHGLFADDEARRAATRVWLLRKDIAPRHRDILLIFVARGGDRTAFTDLLVRLGHVDRDVAAGTLLTLNRFPEVELGALARAKLVERSDLLTSVSSLLHGAVLGLTSLVDEFGWNGYAIHDAPSHPDIRNWTEVIDEWIKTPNLSQISRLRMIGDAIRLRPDLINELKAIVLSATNPDESAWDEDEHGHFLRSAVDTLRRRGLKIPSQLAETFVLAKRPNLHYAGVAMIAEESTPEALEQLLRLYHVKRTDRQVLLDAIEVLAARLDRRIMPQDLKSN</sequence>
<evidence type="ECO:0008006" key="2">
    <source>
        <dbReference type="Google" id="ProtNLM"/>
    </source>
</evidence>
<gene>
    <name evidence="1" type="ORF">MBLL_03415</name>
</gene>